<gene>
    <name evidence="3" type="ORF">AAFH96_12935</name>
</gene>
<comment type="caution">
    <text evidence="3">The sequence shown here is derived from an EMBL/GenBank/DDBJ whole genome shotgun (WGS) entry which is preliminary data.</text>
</comment>
<protein>
    <submittedName>
        <fullName evidence="3">LCP family protein</fullName>
    </submittedName>
</protein>
<dbReference type="EMBL" id="JBCGDC010000029">
    <property type="protein sequence ID" value="MFB6394002.1"/>
    <property type="molecule type" value="Genomic_DNA"/>
</dbReference>
<dbReference type="InterPro" id="IPR004474">
    <property type="entry name" value="LytR_CpsA_psr"/>
</dbReference>
<dbReference type="PANTHER" id="PTHR33392:SF6">
    <property type="entry name" value="POLYISOPRENYL-TEICHOIC ACID--PEPTIDOGLYCAN TEICHOIC ACID TRANSFERASE TAGU"/>
    <property type="match status" value="1"/>
</dbReference>
<evidence type="ECO:0000313" key="3">
    <source>
        <dbReference type="EMBL" id="MFB6394002.1"/>
    </source>
</evidence>
<feature type="domain" description="Cell envelope-related transcriptional attenuator" evidence="2">
    <location>
        <begin position="64"/>
        <end position="219"/>
    </location>
</feature>
<dbReference type="NCBIfam" id="TIGR00350">
    <property type="entry name" value="lytR_cpsA_psr"/>
    <property type="match status" value="1"/>
</dbReference>
<dbReference type="InterPro" id="IPR050922">
    <property type="entry name" value="LytR/CpsA/Psr_CW_biosynth"/>
</dbReference>
<reference evidence="3 4" key="1">
    <citation type="submission" date="2024-04" db="EMBL/GenBank/DDBJ databases">
        <title>Polymorphospora sp. isolated from Baiyangdian Lake in Xiong'an New Area.</title>
        <authorList>
            <person name="Zhang X."/>
            <person name="Liu J."/>
        </authorList>
    </citation>
    <scope>NUCLEOTIDE SEQUENCE [LARGE SCALE GENOMIC DNA]</scope>
    <source>
        <strain evidence="3 4">2-325</strain>
    </source>
</reference>
<accession>A0ABV5CPS5</accession>
<keyword evidence="4" id="KW-1185">Reference proteome</keyword>
<dbReference type="Pfam" id="PF03816">
    <property type="entry name" value="LytR_cpsA_psr"/>
    <property type="match status" value="1"/>
</dbReference>
<evidence type="ECO:0000259" key="2">
    <source>
        <dbReference type="Pfam" id="PF03816"/>
    </source>
</evidence>
<comment type="similarity">
    <text evidence="1">Belongs to the LytR/CpsA/Psr (LCP) family.</text>
</comment>
<dbReference type="Gene3D" id="3.40.630.190">
    <property type="entry name" value="LCP protein"/>
    <property type="match status" value="1"/>
</dbReference>
<organism evidence="3 4">
    <name type="scientific">Polymorphospora lycopeni</name>
    <dbReference type="NCBI Taxonomy" id="3140240"/>
    <lineage>
        <taxon>Bacteria</taxon>
        <taxon>Bacillati</taxon>
        <taxon>Actinomycetota</taxon>
        <taxon>Actinomycetes</taxon>
        <taxon>Micromonosporales</taxon>
        <taxon>Micromonosporaceae</taxon>
        <taxon>Polymorphospora</taxon>
    </lineage>
</organism>
<evidence type="ECO:0000313" key="4">
    <source>
        <dbReference type="Proteomes" id="UP001582793"/>
    </source>
</evidence>
<dbReference type="PANTHER" id="PTHR33392">
    <property type="entry name" value="POLYISOPRENYL-TEICHOIC ACID--PEPTIDOGLYCAN TEICHOIC ACID TRANSFERASE TAGU"/>
    <property type="match status" value="1"/>
</dbReference>
<name>A0ABV5CPS5_9ACTN</name>
<evidence type="ECO:0000256" key="1">
    <source>
        <dbReference type="ARBA" id="ARBA00006068"/>
    </source>
</evidence>
<dbReference type="Proteomes" id="UP001582793">
    <property type="component" value="Unassembled WGS sequence"/>
</dbReference>
<proteinExistence type="inferred from homology"/>
<sequence length="316" mass="33701">MLLVVAAAGLTGLRSLTDRYGGSVTTDQLLAPDARGDRNGVTGPLNYLLIGSDLRASNPDAGQRADSILIVHVPAGLDRAYLVSVPRDLLVQIPADPAAGYSGGTDRINAAFQFGNAGASGAKLLSATVTLFTGVRFDGAAILDFSGFRRVIDLIGGVEMCVDSEVRSIHTGHLFTTGCQQMDGARALDYVRQRYDLPNGDYDRQRHQQQLLKAILQKVDLGGLVTQPVKLDQLIRAVGASFTVDTGGVPVEDLAFALRGLRPETLLGVQMPAHAQDVAGSSYSMLDPAADSLFGALRQAGMRDWTTRNPNWVNRL</sequence>